<evidence type="ECO:0000313" key="1">
    <source>
        <dbReference type="EMBL" id="KAJ8669567.1"/>
    </source>
</evidence>
<comment type="caution">
    <text evidence="1">The sequence shown here is derived from an EMBL/GenBank/DDBJ whole genome shotgun (WGS) entry which is preliminary data.</text>
</comment>
<reference evidence="1" key="1">
    <citation type="submission" date="2023-04" db="EMBL/GenBank/DDBJ databases">
        <title>A chromosome-level genome assembly of the parasitoid wasp Eretmocerus hayati.</title>
        <authorList>
            <person name="Zhong Y."/>
            <person name="Liu S."/>
            <person name="Liu Y."/>
        </authorList>
    </citation>
    <scope>NUCLEOTIDE SEQUENCE</scope>
    <source>
        <strain evidence="1">ZJU_SS_LIU_2023</strain>
    </source>
</reference>
<proteinExistence type="predicted"/>
<keyword evidence="2" id="KW-1185">Reference proteome</keyword>
<name>A0ACC2NH56_9HYME</name>
<protein>
    <submittedName>
        <fullName evidence="1">Uncharacterized protein</fullName>
    </submittedName>
</protein>
<evidence type="ECO:0000313" key="2">
    <source>
        <dbReference type="Proteomes" id="UP001239111"/>
    </source>
</evidence>
<organism evidence="1 2">
    <name type="scientific">Eretmocerus hayati</name>
    <dbReference type="NCBI Taxonomy" id="131215"/>
    <lineage>
        <taxon>Eukaryota</taxon>
        <taxon>Metazoa</taxon>
        <taxon>Ecdysozoa</taxon>
        <taxon>Arthropoda</taxon>
        <taxon>Hexapoda</taxon>
        <taxon>Insecta</taxon>
        <taxon>Pterygota</taxon>
        <taxon>Neoptera</taxon>
        <taxon>Endopterygota</taxon>
        <taxon>Hymenoptera</taxon>
        <taxon>Apocrita</taxon>
        <taxon>Proctotrupomorpha</taxon>
        <taxon>Chalcidoidea</taxon>
        <taxon>Aphelinidae</taxon>
        <taxon>Aphelininae</taxon>
        <taxon>Eretmocerus</taxon>
    </lineage>
</organism>
<dbReference type="EMBL" id="CM056743">
    <property type="protein sequence ID" value="KAJ8669567.1"/>
    <property type="molecule type" value="Genomic_DNA"/>
</dbReference>
<accession>A0ACC2NH56</accession>
<sequence>MSPQGSPSAGTTLIRISPPGPYRRVARTSIGRKSTEPRSGRVATDSKSPPIVAISPQGSPSARIRPRRGQASNILQEKHGTALETKVPVRAAGVRAVGVRALGVRVAAVRALRAVAVRAPENSGALGNVAPPESRDENQSIIVENSKSSVESSPHESSNREGAVDSVTPTEGRKESHSMFDRSSDNPGLTSSQGNAESYPSFDISDPSSIHEDLESISCSQNDSGSTRVSYPFSSRDDSVSDSDNPCIDNWESKQNESIEQWLTRDHWQPHCYSRGSATGDATDEKYDRGISPYMDFRAPKAGAWVPCLVKDTWYNTALGALYPGALPLERPSAFKPGALTATALRALTAATLTPKALTPTALTPGALTPGALTPGATWHLAP</sequence>
<gene>
    <name evidence="1" type="ORF">QAD02_000826</name>
</gene>
<dbReference type="Proteomes" id="UP001239111">
    <property type="component" value="Chromosome 3"/>
</dbReference>